<gene>
    <name evidence="2" type="ORF">ASJ35_04075</name>
    <name evidence="4" type="ORF">GMD52_10055</name>
    <name evidence="3" type="ORF">GMD59_08175</name>
</gene>
<dbReference type="RefSeq" id="WP_055081314.1">
    <property type="nucleotide sequence ID" value="NZ_DBEXHX010000029.1"/>
</dbReference>
<reference evidence="6 7" key="2">
    <citation type="journal article" date="2019" name="Nat. Med.">
        <title>A library of human gut bacterial isolates paired with longitudinal multiomics data enables mechanistic microbiome research.</title>
        <authorList>
            <person name="Poyet M."/>
            <person name="Groussin M."/>
            <person name="Gibbons S.M."/>
            <person name="Avila-Pacheco J."/>
            <person name="Jiang X."/>
            <person name="Kearney S.M."/>
            <person name="Perrotta A.R."/>
            <person name="Berdy B."/>
            <person name="Zhao S."/>
            <person name="Lieberman T.D."/>
            <person name="Swanson P.K."/>
            <person name="Smith M."/>
            <person name="Roesemann S."/>
            <person name="Alexander J.E."/>
            <person name="Rich S.A."/>
            <person name="Livny J."/>
            <person name="Vlamakis H."/>
            <person name="Clish C."/>
            <person name="Bullock K."/>
            <person name="Deik A."/>
            <person name="Scott J."/>
            <person name="Pierce K.A."/>
            <person name="Xavier R.J."/>
            <person name="Alm E.J."/>
        </authorList>
    </citation>
    <scope>NUCLEOTIDE SEQUENCE [LARGE SCALE GENOMIC DNA]</scope>
    <source>
        <strain evidence="3 7">BIOML-A4</strain>
        <strain evidence="4 6">BIOML-A7</strain>
    </source>
</reference>
<dbReference type="EMBL" id="WMZU01000010">
    <property type="protein sequence ID" value="MTS27263.1"/>
    <property type="molecule type" value="Genomic_DNA"/>
</dbReference>
<protein>
    <submittedName>
        <fullName evidence="3">Stage II sporulation protein R</fullName>
    </submittedName>
</protein>
<evidence type="ECO:0000256" key="1">
    <source>
        <dbReference type="SAM" id="MobiDB-lite"/>
    </source>
</evidence>
<organism evidence="2 5">
    <name type="scientific">Ruthenibacterium lactatiformans</name>
    <dbReference type="NCBI Taxonomy" id="1550024"/>
    <lineage>
        <taxon>Bacteria</taxon>
        <taxon>Bacillati</taxon>
        <taxon>Bacillota</taxon>
        <taxon>Clostridia</taxon>
        <taxon>Eubacteriales</taxon>
        <taxon>Oscillospiraceae</taxon>
        <taxon>Ruthenibacterium</taxon>
    </lineage>
</organism>
<evidence type="ECO:0000313" key="4">
    <source>
        <dbReference type="EMBL" id="MTS51884.1"/>
    </source>
</evidence>
<dbReference type="Proteomes" id="UP000472755">
    <property type="component" value="Unassembled WGS sequence"/>
</dbReference>
<feature type="compositionally biased region" description="Basic and acidic residues" evidence="1">
    <location>
        <begin position="250"/>
        <end position="270"/>
    </location>
</feature>
<evidence type="ECO:0000313" key="6">
    <source>
        <dbReference type="Proteomes" id="UP000449193"/>
    </source>
</evidence>
<dbReference type="Proteomes" id="UP000053433">
    <property type="component" value="Unassembled WGS sequence"/>
</dbReference>
<dbReference type="EMBL" id="WMZR01000012">
    <property type="protein sequence ID" value="MTS51884.1"/>
    <property type="molecule type" value="Genomic_DNA"/>
</dbReference>
<reference evidence="2 5" key="1">
    <citation type="submission" date="2015-10" db="EMBL/GenBank/DDBJ databases">
        <title>A novel member of the family Ruminococcaceae isolated from human faeces.</title>
        <authorList>
            <person name="Shkoporov A.N."/>
            <person name="Chaplin A.V."/>
            <person name="Motuzova O.V."/>
            <person name="Kafarskaia L.I."/>
            <person name="Efimov B.A."/>
        </authorList>
    </citation>
    <scope>NUCLEOTIDE SEQUENCE [LARGE SCALE GENOMIC DNA]</scope>
    <source>
        <strain evidence="2 5">668</strain>
    </source>
</reference>
<evidence type="ECO:0000313" key="3">
    <source>
        <dbReference type="EMBL" id="MTS27263.1"/>
    </source>
</evidence>
<comment type="caution">
    <text evidence="2">The sequence shown here is derived from an EMBL/GenBank/DDBJ whole genome shotgun (WGS) entry which is preliminary data.</text>
</comment>
<evidence type="ECO:0000313" key="5">
    <source>
        <dbReference type="Proteomes" id="UP000053433"/>
    </source>
</evidence>
<dbReference type="EMBL" id="LMUA01000003">
    <property type="protein sequence ID" value="KUE77452.1"/>
    <property type="molecule type" value="Genomic_DNA"/>
</dbReference>
<evidence type="ECO:0000313" key="7">
    <source>
        <dbReference type="Proteomes" id="UP000472755"/>
    </source>
</evidence>
<dbReference type="Proteomes" id="UP000449193">
    <property type="component" value="Unassembled WGS sequence"/>
</dbReference>
<evidence type="ECO:0000313" key="2">
    <source>
        <dbReference type="EMBL" id="KUE77452.1"/>
    </source>
</evidence>
<feature type="compositionally biased region" description="Low complexity" evidence="1">
    <location>
        <begin position="272"/>
        <end position="289"/>
    </location>
</feature>
<feature type="region of interest" description="Disordered" evidence="1">
    <location>
        <begin position="227"/>
        <end position="289"/>
    </location>
</feature>
<accession>A0A0W7TUG7</accession>
<feature type="compositionally biased region" description="Acidic residues" evidence="1">
    <location>
        <begin position="233"/>
        <end position="249"/>
    </location>
</feature>
<dbReference type="InterPro" id="IPR014202">
    <property type="entry name" value="Spore_II_R"/>
</dbReference>
<dbReference type="Pfam" id="PF09551">
    <property type="entry name" value="Spore_II_R"/>
    <property type="match status" value="1"/>
</dbReference>
<dbReference type="AlphaFoldDB" id="A0A0W7TUG7"/>
<sequence>MRLLKKCKTLRAALGGRLARMGRRGRWELSVLLGLALALSLSSFTRFSAACAGVREDTLRLHILANSDSEADQELKLAVRDAILQAEGGMFAAERTKEGALRAAGADLEAIRAVAQRTVRARGYSYPVAVRLENMYFSTREYDGFTLPAGRYDAVRVEIGAHAGKNWFCVLFPPMCVPAATSDGGQDMSAYSGAEQQAVCSSYKVGFAAVEWLEGLKESLSGQGVRTLAEADGQAEQDDEAQEEADGAEQDVRRADKKENASRAGTEHSGGRTVTTADRTQAQAARTED</sequence>
<proteinExistence type="predicted"/>
<name>A0A0W7TUG7_9FIRM</name>